<evidence type="ECO:0000256" key="2">
    <source>
        <dbReference type="ARBA" id="ARBA00022737"/>
    </source>
</evidence>
<dbReference type="PROSITE" id="PS00018">
    <property type="entry name" value="EF_HAND_1"/>
    <property type="match status" value="2"/>
</dbReference>
<dbReference type="PANTHER" id="PTHR23055:SF60">
    <property type="entry name" value="CALAXIN"/>
    <property type="match status" value="1"/>
</dbReference>
<feature type="region of interest" description="Disordered" evidence="3">
    <location>
        <begin position="237"/>
        <end position="276"/>
    </location>
</feature>
<dbReference type="SMART" id="SM00054">
    <property type="entry name" value="EFh"/>
    <property type="match status" value="2"/>
</dbReference>
<dbReference type="InterPro" id="IPR002048">
    <property type="entry name" value="EF_hand_dom"/>
</dbReference>
<evidence type="ECO:0000256" key="1">
    <source>
        <dbReference type="ARBA" id="ARBA00022723"/>
    </source>
</evidence>
<dbReference type="InterPro" id="IPR018247">
    <property type="entry name" value="EF_Hand_1_Ca_BS"/>
</dbReference>
<dbReference type="Proteomes" id="UP000708208">
    <property type="component" value="Unassembled WGS sequence"/>
</dbReference>
<keyword evidence="6" id="KW-1185">Reference proteome</keyword>
<comment type="caution">
    <text evidence="5">The sequence shown here is derived from an EMBL/GenBank/DDBJ whole genome shotgun (WGS) entry which is preliminary data.</text>
</comment>
<evidence type="ECO:0000259" key="4">
    <source>
        <dbReference type="PROSITE" id="PS50222"/>
    </source>
</evidence>
<feature type="compositionally biased region" description="Polar residues" evidence="3">
    <location>
        <begin position="254"/>
        <end position="264"/>
    </location>
</feature>
<protein>
    <recommendedName>
        <fullName evidence="4">EF-hand domain-containing protein</fullName>
    </recommendedName>
</protein>
<proteinExistence type="predicted"/>
<dbReference type="InterPro" id="IPR028846">
    <property type="entry name" value="Recoverin"/>
</dbReference>
<feature type="compositionally biased region" description="Basic and acidic residues" evidence="3">
    <location>
        <begin position="266"/>
        <end position="276"/>
    </location>
</feature>
<evidence type="ECO:0000313" key="5">
    <source>
        <dbReference type="EMBL" id="CAG7659283.1"/>
    </source>
</evidence>
<keyword evidence="1" id="KW-0479">Metal-binding</keyword>
<dbReference type="OrthoDB" id="191686at2759"/>
<feature type="region of interest" description="Disordered" evidence="3">
    <location>
        <begin position="1"/>
        <end position="26"/>
    </location>
</feature>
<name>A0A8J2J5W6_9HEXA</name>
<dbReference type="PANTHER" id="PTHR23055">
    <property type="entry name" value="CALCIUM BINDING PROTEINS"/>
    <property type="match status" value="1"/>
</dbReference>
<feature type="domain" description="EF-hand" evidence="4">
    <location>
        <begin position="79"/>
        <end position="114"/>
    </location>
</feature>
<gene>
    <name evidence="5" type="ORF">AFUS01_LOCUS1111</name>
</gene>
<keyword evidence="2" id="KW-0677">Repeat</keyword>
<dbReference type="PROSITE" id="PS50222">
    <property type="entry name" value="EF_HAND_2"/>
    <property type="match status" value="2"/>
</dbReference>
<sequence>MKTSFRGYHLSRQNKMREEDERTRKQRQSYFKAETLSRKTHFSIDEVRSLQVMYAELIAMGKMDRLRFREVMYSTFDITDDVMLDRIFRVFDGNNDTLVDETEWVQGLSTLLRGTLEEYIGFCYFIYDINGDRLLGRDELFFCLKNCLIRSAGIEEDVEESIKDIVEIAMKKLDADKNGKISFSDFETAVKDDPLLLEACGPCLPPAKAVNDFLTTFTTTYKPPKISLRMILPKRTGLHTSRPGNQLHAGSAFHGSNSQRSSPVRKSPDRKSPGKH</sequence>
<dbReference type="AlphaFoldDB" id="A0A8J2J5W6"/>
<accession>A0A8J2J5W6</accession>
<evidence type="ECO:0000313" key="6">
    <source>
        <dbReference type="Proteomes" id="UP000708208"/>
    </source>
</evidence>
<dbReference type="Pfam" id="PF13499">
    <property type="entry name" value="EF-hand_7"/>
    <property type="match status" value="1"/>
</dbReference>
<evidence type="ECO:0000256" key="3">
    <source>
        <dbReference type="SAM" id="MobiDB-lite"/>
    </source>
</evidence>
<organism evidence="5 6">
    <name type="scientific">Allacma fusca</name>
    <dbReference type="NCBI Taxonomy" id="39272"/>
    <lineage>
        <taxon>Eukaryota</taxon>
        <taxon>Metazoa</taxon>
        <taxon>Ecdysozoa</taxon>
        <taxon>Arthropoda</taxon>
        <taxon>Hexapoda</taxon>
        <taxon>Collembola</taxon>
        <taxon>Symphypleona</taxon>
        <taxon>Sminthuridae</taxon>
        <taxon>Allacma</taxon>
    </lineage>
</organism>
<reference evidence="5" key="1">
    <citation type="submission" date="2021-06" db="EMBL/GenBank/DDBJ databases">
        <authorList>
            <person name="Hodson N. C."/>
            <person name="Mongue J. A."/>
            <person name="Jaron S. K."/>
        </authorList>
    </citation>
    <scope>NUCLEOTIDE SEQUENCE</scope>
</reference>
<dbReference type="EMBL" id="CAJVCH010006135">
    <property type="protein sequence ID" value="CAG7659283.1"/>
    <property type="molecule type" value="Genomic_DNA"/>
</dbReference>
<dbReference type="GO" id="GO:0005509">
    <property type="term" value="F:calcium ion binding"/>
    <property type="evidence" value="ECO:0007669"/>
    <property type="project" value="InterPro"/>
</dbReference>
<feature type="domain" description="EF-hand" evidence="4">
    <location>
        <begin position="161"/>
        <end position="196"/>
    </location>
</feature>